<sequence length="64" mass="7104">MITGLRITGSWSTLSATLHEVISQPLLYIWTLRLSLGHHAQPWPSTLKKSSGARFGSQNCIQLN</sequence>
<evidence type="ECO:0000313" key="3">
    <source>
        <dbReference type="Proteomes" id="UP000008142"/>
    </source>
</evidence>
<protein>
    <submittedName>
        <fullName evidence="1">Uncharacterized protein</fullName>
    </submittedName>
</protein>
<organism evidence="3">
    <name type="scientific">Ajellomyces capsulatus (strain H88)</name>
    <name type="common">Darling's disease fungus</name>
    <name type="synonym">Histoplasma capsulatum</name>
    <dbReference type="NCBI Taxonomy" id="544711"/>
    <lineage>
        <taxon>Eukaryota</taxon>
        <taxon>Fungi</taxon>
        <taxon>Dikarya</taxon>
        <taxon>Ascomycota</taxon>
        <taxon>Pezizomycotina</taxon>
        <taxon>Eurotiomycetes</taxon>
        <taxon>Eurotiomycetidae</taxon>
        <taxon>Onygenales</taxon>
        <taxon>Ajellomycetaceae</taxon>
        <taxon>Histoplasma</taxon>
    </lineage>
</organism>
<name>F0UEJ1_AJEC8</name>
<reference evidence="2" key="2">
    <citation type="submission" date="2021-01" db="EMBL/GenBank/DDBJ databases">
        <title>Chromosome-level genome assembly of a human fungal pathogen reveals clustering of transcriptionally co-regulated genes.</title>
        <authorList>
            <person name="Voorhies M."/>
            <person name="Cohen S."/>
            <person name="Shea T.P."/>
            <person name="Petrus S."/>
            <person name="Munoz J.F."/>
            <person name="Poplawski S."/>
            <person name="Goldman W.E."/>
            <person name="Michael T."/>
            <person name="Cuomo C.A."/>
            <person name="Sil A."/>
            <person name="Beyhan S."/>
        </authorList>
    </citation>
    <scope>NUCLEOTIDE SEQUENCE</scope>
    <source>
        <strain evidence="2">H88</strain>
    </source>
</reference>
<dbReference type="HOGENOM" id="CLU_2867128_0_0_1"/>
<gene>
    <name evidence="1" type="ORF">HCEG_03936</name>
    <name evidence="2" type="ORF">I7I53_03387</name>
</gene>
<dbReference type="VEuPathDB" id="FungiDB:I7I53_03387"/>
<dbReference type="AlphaFoldDB" id="F0UEJ1"/>
<dbReference type="EMBL" id="CP069105">
    <property type="protein sequence ID" value="QSS55497.1"/>
    <property type="molecule type" value="Genomic_DNA"/>
</dbReference>
<evidence type="ECO:0000313" key="2">
    <source>
        <dbReference type="EMBL" id="QSS55497.1"/>
    </source>
</evidence>
<evidence type="ECO:0000313" key="1">
    <source>
        <dbReference type="EMBL" id="EGC44721.1"/>
    </source>
</evidence>
<proteinExistence type="predicted"/>
<dbReference type="Proteomes" id="UP000008142">
    <property type="component" value="Unassembled WGS sequence"/>
</dbReference>
<dbReference type="EMBL" id="DS990638">
    <property type="protein sequence ID" value="EGC44721.1"/>
    <property type="molecule type" value="Genomic_DNA"/>
</dbReference>
<dbReference type="Proteomes" id="UP000663419">
    <property type="component" value="Chromosome 4"/>
</dbReference>
<reference evidence="3" key="1">
    <citation type="submission" date="2008-07" db="EMBL/GenBank/DDBJ databases">
        <title>Annotation of Ajellomyces capsulatus strain H88.</title>
        <authorList>
            <person name="Champion M."/>
            <person name="Cuomo C."/>
            <person name="Ma L.-J."/>
            <person name="Henn M.R."/>
            <person name="Sil A."/>
            <person name="Goldman B."/>
            <person name="Young S.K."/>
            <person name="Kodira C.D."/>
            <person name="Zeng Q."/>
            <person name="Koehrsen M."/>
            <person name="Alvarado L."/>
            <person name="Berlin A."/>
            <person name="Borenstein D."/>
            <person name="Chen Z."/>
            <person name="Engels R."/>
            <person name="Freedman E."/>
            <person name="Gellesch M."/>
            <person name="Goldberg J."/>
            <person name="Griggs A."/>
            <person name="Gujja S."/>
            <person name="Heiman D."/>
            <person name="Hepburn T."/>
            <person name="Howarth C."/>
            <person name="Jen D."/>
            <person name="Larson L."/>
            <person name="Lewis B."/>
            <person name="Mehta T."/>
            <person name="Park D."/>
            <person name="Pearson M."/>
            <person name="Roberts A."/>
            <person name="Saif S."/>
            <person name="Shea T."/>
            <person name="Shenoy N."/>
            <person name="Sisk P."/>
            <person name="Stolte C."/>
            <person name="Sykes S."/>
            <person name="Walk T."/>
            <person name="White J."/>
            <person name="Yandava C."/>
            <person name="Klein B."/>
            <person name="McEwen J.G."/>
            <person name="Puccia R."/>
            <person name="Goldman G.H."/>
            <person name="Felipe M.S."/>
            <person name="Nino-Vega G."/>
            <person name="San-Blas G."/>
            <person name="Taylor J."/>
            <person name="Mendoza L."/>
            <person name="Galagan J."/>
            <person name="Nusbaum C."/>
            <person name="Birren B."/>
        </authorList>
    </citation>
    <scope>NUCLEOTIDE SEQUENCE [LARGE SCALE GENOMIC DNA]</scope>
    <source>
        <strain evidence="3">H88</strain>
    </source>
</reference>
<accession>F0UEJ1</accession>